<name>A0ABQ9X4L0_9EUKA</name>
<evidence type="ECO:0000313" key="6">
    <source>
        <dbReference type="Proteomes" id="UP001281761"/>
    </source>
</evidence>
<gene>
    <name evidence="5" type="ORF">BLNAU_18456</name>
</gene>
<dbReference type="InterPro" id="IPR039794">
    <property type="entry name" value="Gtb1-like"/>
</dbReference>
<feature type="compositionally biased region" description="Basic and acidic residues" evidence="2">
    <location>
        <begin position="398"/>
        <end position="409"/>
    </location>
</feature>
<keyword evidence="6" id="KW-1185">Reference proteome</keyword>
<keyword evidence="1" id="KW-1015">Disulfide bond</keyword>
<reference evidence="5 6" key="1">
    <citation type="journal article" date="2022" name="bioRxiv">
        <title>Genomics of Preaxostyla Flagellates Illuminates Evolutionary Transitions and the Path Towards Mitochondrial Loss.</title>
        <authorList>
            <person name="Novak L.V.F."/>
            <person name="Treitli S.C."/>
            <person name="Pyrih J."/>
            <person name="Halakuc P."/>
            <person name="Pipaliya S.V."/>
            <person name="Vacek V."/>
            <person name="Brzon O."/>
            <person name="Soukal P."/>
            <person name="Eme L."/>
            <person name="Dacks J.B."/>
            <person name="Karnkowska A."/>
            <person name="Elias M."/>
            <person name="Hampl V."/>
        </authorList>
    </citation>
    <scope>NUCLEOTIDE SEQUENCE [LARGE SCALE GENOMIC DNA]</scope>
    <source>
        <strain evidence="5">NAU3</strain>
        <tissue evidence="5">Gut</tissue>
    </source>
</reference>
<organism evidence="5 6">
    <name type="scientific">Blattamonas nauphoetae</name>
    <dbReference type="NCBI Taxonomy" id="2049346"/>
    <lineage>
        <taxon>Eukaryota</taxon>
        <taxon>Metamonada</taxon>
        <taxon>Preaxostyla</taxon>
        <taxon>Oxymonadida</taxon>
        <taxon>Blattamonas</taxon>
    </lineage>
</organism>
<comment type="caution">
    <text evidence="5">The sequence shown here is derived from an EMBL/GenBank/DDBJ whole genome shotgun (WGS) entry which is preliminary data.</text>
</comment>
<dbReference type="Gene3D" id="4.10.400.10">
    <property type="entry name" value="Low-density Lipoprotein Receptor"/>
    <property type="match status" value="2"/>
</dbReference>
<dbReference type="InterPro" id="IPR028146">
    <property type="entry name" value="PRKCSH_N"/>
</dbReference>
<dbReference type="InterPro" id="IPR002172">
    <property type="entry name" value="LDrepeatLR_classA_rpt"/>
</dbReference>
<evidence type="ECO:0000256" key="2">
    <source>
        <dbReference type="SAM" id="MobiDB-lite"/>
    </source>
</evidence>
<accession>A0ABQ9X4L0</accession>
<dbReference type="Pfam" id="PF12999">
    <property type="entry name" value="PRKCSH-like"/>
    <property type="match status" value="1"/>
</dbReference>
<dbReference type="InterPro" id="IPR036055">
    <property type="entry name" value="LDL_receptor-like_sf"/>
</dbReference>
<proteinExistence type="predicted"/>
<feature type="domain" description="Glucosidase II beta subunit N-terminal" evidence="4">
    <location>
        <begin position="26"/>
        <end position="154"/>
    </location>
</feature>
<dbReference type="SUPFAM" id="SSF57424">
    <property type="entry name" value="LDL receptor-like module"/>
    <property type="match status" value="1"/>
</dbReference>
<evidence type="ECO:0000313" key="5">
    <source>
        <dbReference type="EMBL" id="KAK2946620.1"/>
    </source>
</evidence>
<evidence type="ECO:0000256" key="3">
    <source>
        <dbReference type="SAM" id="SignalP"/>
    </source>
</evidence>
<feature type="chain" id="PRO_5045634568" evidence="3">
    <location>
        <begin position="17"/>
        <end position="507"/>
    </location>
</feature>
<dbReference type="CDD" id="cd00112">
    <property type="entry name" value="LDLa"/>
    <property type="match status" value="2"/>
</dbReference>
<dbReference type="PANTHER" id="PTHR12630:SF1">
    <property type="entry name" value="GLUCOSIDASE 2 SUBUNIT BETA"/>
    <property type="match status" value="1"/>
</dbReference>
<dbReference type="PANTHER" id="PTHR12630">
    <property type="entry name" value="N-LINKED OLIGOSACCHARIDE PROCESSING"/>
    <property type="match status" value="1"/>
</dbReference>
<dbReference type="EMBL" id="JARBJD010000223">
    <property type="protein sequence ID" value="KAK2946620.1"/>
    <property type="molecule type" value="Genomic_DNA"/>
</dbReference>
<protein>
    <submittedName>
        <fullName evidence="5">Glucosidase 2 subunit beta</fullName>
    </submittedName>
</protein>
<sequence length="507" mass="57281">MLSVLICLIHAGLIDSLFKGPSVPKHHLGVHPDLYGLYSNETFTCLDGSKTIPISRVNDDICDCADGSDEPGTSACQNGQFWCLNGDVYGKKEKHGDRSLGFYISSSRVGDGIADCCDASDETQTPRSLSTGERKDCERVVDEKRKEVNEMLKQIESFPPSQPSLAATYFRSIAQTLMNENWGQNDTKSSFFSKLSSKLLSPLKNRKKNRTNADDFERHLGWIQEVETPAELCLGQYIGESLSLPKSENRDAEKANLRPFLGLTMTQRHTHTDYKYSHFQVDPPALMYLKLGTNNEEAMVELKCGLSEPTLALSNEHSTQSPKLVLTTPCVCHPSLQASLTSTLSAFLTAAPNSAPFHNITRLFSNPPQVLAAVPGGWTLNQTETDLFKQDLASFKEEMKTDGGKKMTELMEEEREEEERKEQEREERRRQDEERRLKREEEFKKREEEERLRKEEEEAARLQAEDGKDINTQDLPPLDTKIEEAEQNTPVASIDEQEPIEEQKVEL</sequence>
<dbReference type="Proteomes" id="UP001281761">
    <property type="component" value="Unassembled WGS sequence"/>
</dbReference>
<evidence type="ECO:0000259" key="4">
    <source>
        <dbReference type="Pfam" id="PF12999"/>
    </source>
</evidence>
<feature type="region of interest" description="Disordered" evidence="2">
    <location>
        <begin position="398"/>
        <end position="507"/>
    </location>
</feature>
<feature type="signal peptide" evidence="3">
    <location>
        <begin position="1"/>
        <end position="16"/>
    </location>
</feature>
<feature type="compositionally biased region" description="Basic and acidic residues" evidence="2">
    <location>
        <begin position="418"/>
        <end position="471"/>
    </location>
</feature>
<keyword evidence="3" id="KW-0732">Signal</keyword>
<evidence type="ECO:0000256" key="1">
    <source>
        <dbReference type="ARBA" id="ARBA00023157"/>
    </source>
</evidence>